<sequence>MVPITVVEVEGRNEMCYDVDANIVYEACWGRGEGMFFTSRSLDAHGGSRKDKGWYYFTPRVSIKESRSLFTMGPSSIKGWKEKFFFVDDTKWERGDVEVELLSSWKAKKANQNKYSLNEDEEEEVGKLVREGGKLVNIMYLTSADCIEVAGLYGPSALSEVEMDKFLNAIEGVAIPKKPRKKSKASTKERTEVGAGKELVPSTSARVEEVRPRLELKRNGSEQLGALQKKKTVVEQEVEGAEVRAPSKGKGLVPPLYFQSSLFDAKNATGARRFINATFSEVDKRQAKEEVLKYCGATVVKHALESVSWVNALAQEFMKSVKDHSLLQRQCEQLQKENEELEKKNKDMQEPLDKVLPTVILAFIDCRKKVKAKYPEVNITKITFGEQEEGVEENGESMSADFRPEIKLRWDHDEEGRTVFPPHLDFKFVVVEEEEAEVDGVGVEENQPPHPVEVHSIPYDEEQPPLPAEQSPLPTEQQPPQPSPLVE</sequence>
<evidence type="ECO:0000256" key="1">
    <source>
        <dbReference type="SAM" id="Coils"/>
    </source>
</evidence>
<reference evidence="3 4" key="1">
    <citation type="journal article" date="2021" name="Commun. Biol.">
        <title>The genome of Shorea leprosula (Dipterocarpaceae) highlights the ecological relevance of drought in aseasonal tropical rainforests.</title>
        <authorList>
            <person name="Ng K.K.S."/>
            <person name="Kobayashi M.J."/>
            <person name="Fawcett J.A."/>
            <person name="Hatakeyama M."/>
            <person name="Paape T."/>
            <person name="Ng C.H."/>
            <person name="Ang C.C."/>
            <person name="Tnah L.H."/>
            <person name="Lee C.T."/>
            <person name="Nishiyama T."/>
            <person name="Sese J."/>
            <person name="O'Brien M.J."/>
            <person name="Copetti D."/>
            <person name="Mohd Noor M.I."/>
            <person name="Ong R.C."/>
            <person name="Putra M."/>
            <person name="Sireger I.Z."/>
            <person name="Indrioko S."/>
            <person name="Kosugi Y."/>
            <person name="Izuno A."/>
            <person name="Isagi Y."/>
            <person name="Lee S.L."/>
            <person name="Shimizu K.K."/>
        </authorList>
    </citation>
    <scope>NUCLEOTIDE SEQUENCE [LARGE SCALE GENOMIC DNA]</scope>
    <source>
        <strain evidence="3">214</strain>
    </source>
</reference>
<dbReference type="AlphaFoldDB" id="A0AAV5LFI9"/>
<evidence type="ECO:0000313" key="4">
    <source>
        <dbReference type="Proteomes" id="UP001054252"/>
    </source>
</evidence>
<proteinExistence type="predicted"/>
<name>A0AAV5LFI9_9ROSI</name>
<dbReference type="Proteomes" id="UP001054252">
    <property type="component" value="Unassembled WGS sequence"/>
</dbReference>
<protein>
    <submittedName>
        <fullName evidence="3">Uncharacterized protein</fullName>
    </submittedName>
</protein>
<gene>
    <name evidence="3" type="ORF">SLEP1_g43720</name>
</gene>
<comment type="caution">
    <text evidence="3">The sequence shown here is derived from an EMBL/GenBank/DDBJ whole genome shotgun (WGS) entry which is preliminary data.</text>
</comment>
<accession>A0AAV5LFI9</accession>
<feature type="region of interest" description="Disordered" evidence="2">
    <location>
        <begin position="437"/>
        <end position="487"/>
    </location>
</feature>
<feature type="compositionally biased region" description="Pro residues" evidence="2">
    <location>
        <begin position="477"/>
        <end position="487"/>
    </location>
</feature>
<organism evidence="3 4">
    <name type="scientific">Rubroshorea leprosula</name>
    <dbReference type="NCBI Taxonomy" id="152421"/>
    <lineage>
        <taxon>Eukaryota</taxon>
        <taxon>Viridiplantae</taxon>
        <taxon>Streptophyta</taxon>
        <taxon>Embryophyta</taxon>
        <taxon>Tracheophyta</taxon>
        <taxon>Spermatophyta</taxon>
        <taxon>Magnoliopsida</taxon>
        <taxon>eudicotyledons</taxon>
        <taxon>Gunneridae</taxon>
        <taxon>Pentapetalae</taxon>
        <taxon>rosids</taxon>
        <taxon>malvids</taxon>
        <taxon>Malvales</taxon>
        <taxon>Dipterocarpaceae</taxon>
        <taxon>Rubroshorea</taxon>
    </lineage>
</organism>
<evidence type="ECO:0000313" key="3">
    <source>
        <dbReference type="EMBL" id="GKV35457.1"/>
    </source>
</evidence>
<feature type="coiled-coil region" evidence="1">
    <location>
        <begin position="324"/>
        <end position="351"/>
    </location>
</feature>
<keyword evidence="1" id="KW-0175">Coiled coil</keyword>
<dbReference type="EMBL" id="BPVZ01000111">
    <property type="protein sequence ID" value="GKV35457.1"/>
    <property type="molecule type" value="Genomic_DNA"/>
</dbReference>
<evidence type="ECO:0000256" key="2">
    <source>
        <dbReference type="SAM" id="MobiDB-lite"/>
    </source>
</evidence>
<keyword evidence="4" id="KW-1185">Reference proteome</keyword>